<name>A0AAV7QAE2_PLEWA</name>
<accession>A0AAV7QAE2</accession>
<dbReference type="AlphaFoldDB" id="A0AAV7QAE2"/>
<organism evidence="2 3">
    <name type="scientific">Pleurodeles waltl</name>
    <name type="common">Iberian ribbed newt</name>
    <dbReference type="NCBI Taxonomy" id="8319"/>
    <lineage>
        <taxon>Eukaryota</taxon>
        <taxon>Metazoa</taxon>
        <taxon>Chordata</taxon>
        <taxon>Craniata</taxon>
        <taxon>Vertebrata</taxon>
        <taxon>Euteleostomi</taxon>
        <taxon>Amphibia</taxon>
        <taxon>Batrachia</taxon>
        <taxon>Caudata</taxon>
        <taxon>Salamandroidea</taxon>
        <taxon>Salamandridae</taxon>
        <taxon>Pleurodelinae</taxon>
        <taxon>Pleurodeles</taxon>
    </lineage>
</organism>
<reference evidence="2" key="1">
    <citation type="journal article" date="2022" name="bioRxiv">
        <title>Sequencing and chromosome-scale assembly of the giantPleurodeles waltlgenome.</title>
        <authorList>
            <person name="Brown T."/>
            <person name="Elewa A."/>
            <person name="Iarovenko S."/>
            <person name="Subramanian E."/>
            <person name="Araus A.J."/>
            <person name="Petzold A."/>
            <person name="Susuki M."/>
            <person name="Suzuki K.-i.T."/>
            <person name="Hayashi T."/>
            <person name="Toyoda A."/>
            <person name="Oliveira C."/>
            <person name="Osipova E."/>
            <person name="Leigh N.D."/>
            <person name="Simon A."/>
            <person name="Yun M.H."/>
        </authorList>
    </citation>
    <scope>NUCLEOTIDE SEQUENCE</scope>
    <source>
        <strain evidence="2">20211129_DDA</strain>
        <tissue evidence="2">Liver</tissue>
    </source>
</reference>
<feature type="region of interest" description="Disordered" evidence="1">
    <location>
        <begin position="68"/>
        <end position="141"/>
    </location>
</feature>
<protein>
    <submittedName>
        <fullName evidence="2">Uncharacterized protein</fullName>
    </submittedName>
</protein>
<feature type="compositionally biased region" description="Low complexity" evidence="1">
    <location>
        <begin position="130"/>
        <end position="141"/>
    </location>
</feature>
<proteinExistence type="predicted"/>
<evidence type="ECO:0000313" key="2">
    <source>
        <dbReference type="EMBL" id="KAJ1136180.1"/>
    </source>
</evidence>
<evidence type="ECO:0000313" key="3">
    <source>
        <dbReference type="Proteomes" id="UP001066276"/>
    </source>
</evidence>
<comment type="caution">
    <text evidence="2">The sequence shown here is derived from an EMBL/GenBank/DDBJ whole genome shotgun (WGS) entry which is preliminary data.</text>
</comment>
<dbReference type="Proteomes" id="UP001066276">
    <property type="component" value="Chromosome 6"/>
</dbReference>
<gene>
    <name evidence="2" type="ORF">NDU88_002598</name>
</gene>
<dbReference type="EMBL" id="JANPWB010000010">
    <property type="protein sequence ID" value="KAJ1136180.1"/>
    <property type="molecule type" value="Genomic_DNA"/>
</dbReference>
<evidence type="ECO:0000256" key="1">
    <source>
        <dbReference type="SAM" id="MobiDB-lite"/>
    </source>
</evidence>
<feature type="compositionally biased region" description="Polar residues" evidence="1">
    <location>
        <begin position="106"/>
        <end position="118"/>
    </location>
</feature>
<sequence length="141" mass="15421">MDAAAQEVISEVLGAYHHTQDCMGQILTTLKQSQRLQIAQHQETMEQWKQRNATMATIAGVLQHHHLTQPEIPTNQEAPTTDQDTDQPSTSAAATGLVALAKDTQETSTPTHAAQHQTLKWFLRPGYGTGTPAKTKAPTKK</sequence>
<feature type="compositionally biased region" description="Low complexity" evidence="1">
    <location>
        <begin position="78"/>
        <end position="92"/>
    </location>
</feature>
<keyword evidence="3" id="KW-1185">Reference proteome</keyword>